<reference evidence="1" key="1">
    <citation type="submission" date="2022-09" db="EMBL/GenBank/DDBJ databases">
        <title>Maribacter litopenaei sp. nov., isolated from the intestinal tract of the Pacific White Shrimp, Litopenaeus vannamei.</title>
        <authorList>
            <person name="Kim S.Y."/>
            <person name="Hwang C.Y."/>
        </authorList>
    </citation>
    <scope>NUCLEOTIDE SEQUENCE</scope>
    <source>
        <strain evidence="1">HL-LV01</strain>
    </source>
</reference>
<gene>
    <name evidence="1" type="ORF">NYZ99_06940</name>
</gene>
<dbReference type="EMBL" id="CP104205">
    <property type="protein sequence ID" value="UWX56047.1"/>
    <property type="molecule type" value="Genomic_DNA"/>
</dbReference>
<keyword evidence="2" id="KW-1185">Reference proteome</keyword>
<evidence type="ECO:0000313" key="1">
    <source>
        <dbReference type="EMBL" id="UWX56047.1"/>
    </source>
</evidence>
<dbReference type="Proteomes" id="UP001059209">
    <property type="component" value="Chromosome"/>
</dbReference>
<name>A0ABY5YAI6_9FLAO</name>
<proteinExistence type="predicted"/>
<organism evidence="1 2">
    <name type="scientific">Maribacter litopenaei</name>
    <dbReference type="NCBI Taxonomy" id="2976127"/>
    <lineage>
        <taxon>Bacteria</taxon>
        <taxon>Pseudomonadati</taxon>
        <taxon>Bacteroidota</taxon>
        <taxon>Flavobacteriia</taxon>
        <taxon>Flavobacteriales</taxon>
        <taxon>Flavobacteriaceae</taxon>
        <taxon>Maribacter</taxon>
    </lineage>
</organism>
<evidence type="ECO:0000313" key="2">
    <source>
        <dbReference type="Proteomes" id="UP001059209"/>
    </source>
</evidence>
<accession>A0ABY5YAI6</accession>
<dbReference type="RefSeq" id="WP_260574572.1">
    <property type="nucleotide sequence ID" value="NZ_CP104205.1"/>
</dbReference>
<protein>
    <submittedName>
        <fullName evidence="1">Uncharacterized protein</fullName>
    </submittedName>
</protein>
<sequence>MDILLRYKNLEFRTYWYGSYGNEIFNQSRWFTHFFGTFEGSAKGAVAFDSWTPELGNNAAAPTGKAPPT</sequence>